<proteinExistence type="predicted"/>
<feature type="chain" id="PRO_5046089578" evidence="1">
    <location>
        <begin position="24"/>
        <end position="159"/>
    </location>
</feature>
<comment type="caution">
    <text evidence="3">The sequence shown here is derived from an EMBL/GenBank/DDBJ whole genome shotgun (WGS) entry which is preliminary data.</text>
</comment>
<dbReference type="Proteomes" id="UP000703674">
    <property type="component" value="Unassembled WGS sequence"/>
</dbReference>
<dbReference type="Pfam" id="PF13648">
    <property type="entry name" value="Lipocalin_4"/>
    <property type="match status" value="1"/>
</dbReference>
<accession>A0ABX1CYN1</accession>
<keyword evidence="1" id="KW-0732">Signal</keyword>
<gene>
    <name evidence="3" type="ORF">HC175_10615</name>
</gene>
<dbReference type="InterPro" id="IPR024311">
    <property type="entry name" value="Lipocalin-like"/>
</dbReference>
<keyword evidence="4" id="KW-1185">Reference proteome</keyword>
<sequence length="159" mass="17860">MKKIALLFLTVAFLVSCGSSKVANEARKTMNGDWQLTSITYPGNNQNVEVTLLDNIPARCLENSSWVFVSNNNTGSYQPSGMTCDSNTRFFRWSIDDTNAAMGNFDLMFKPTNADHKSETGNTGYRINLSNLTGDQMVWEQTVNFEGKPFTIRMNFTKN</sequence>
<evidence type="ECO:0000259" key="2">
    <source>
        <dbReference type="Pfam" id="PF13648"/>
    </source>
</evidence>
<evidence type="ECO:0000313" key="3">
    <source>
        <dbReference type="EMBL" id="NJW53374.1"/>
    </source>
</evidence>
<feature type="signal peptide" evidence="1">
    <location>
        <begin position="1"/>
        <end position="23"/>
    </location>
</feature>
<feature type="domain" description="Lipocalin-like" evidence="2">
    <location>
        <begin position="30"/>
        <end position="139"/>
    </location>
</feature>
<name>A0ABX1CYN1_9FLAO</name>
<dbReference type="PROSITE" id="PS51257">
    <property type="entry name" value="PROKAR_LIPOPROTEIN"/>
    <property type="match status" value="1"/>
</dbReference>
<organism evidence="3 4">
    <name type="scientific">Salinimicrobium oceani</name>
    <dbReference type="NCBI Taxonomy" id="2722702"/>
    <lineage>
        <taxon>Bacteria</taxon>
        <taxon>Pseudomonadati</taxon>
        <taxon>Bacteroidota</taxon>
        <taxon>Flavobacteriia</taxon>
        <taxon>Flavobacteriales</taxon>
        <taxon>Flavobacteriaceae</taxon>
        <taxon>Salinimicrobium</taxon>
    </lineage>
</organism>
<reference evidence="3 4" key="1">
    <citation type="submission" date="2020-03" db="EMBL/GenBank/DDBJ databases">
        <title>Salinimicrobium sp. nov, isolated from SCS.</title>
        <authorList>
            <person name="Cao W.R."/>
        </authorList>
    </citation>
    <scope>NUCLEOTIDE SEQUENCE [LARGE SCALE GENOMIC DNA]</scope>
    <source>
        <strain evidence="4">J15B91</strain>
    </source>
</reference>
<evidence type="ECO:0000256" key="1">
    <source>
        <dbReference type="SAM" id="SignalP"/>
    </source>
</evidence>
<protein>
    <submittedName>
        <fullName evidence="3">Lipocalin</fullName>
    </submittedName>
</protein>
<dbReference type="RefSeq" id="WP_168138475.1">
    <property type="nucleotide sequence ID" value="NZ_JAAVJR010000005.1"/>
</dbReference>
<evidence type="ECO:0000313" key="4">
    <source>
        <dbReference type="Proteomes" id="UP000703674"/>
    </source>
</evidence>
<dbReference type="EMBL" id="JAAVJR010000005">
    <property type="protein sequence ID" value="NJW53374.1"/>
    <property type="molecule type" value="Genomic_DNA"/>
</dbReference>